<dbReference type="EMBL" id="CACRXK020019790">
    <property type="protein sequence ID" value="CAB4034070.1"/>
    <property type="molecule type" value="Genomic_DNA"/>
</dbReference>
<protein>
    <submittedName>
        <fullName evidence="1">Uncharacterized protein</fullName>
    </submittedName>
</protein>
<dbReference type="PANTHER" id="PTHR19963:SF30">
    <property type="entry name" value="ENDONUCLEASE_EXONUCLEASE_PHOSPHATASE DOMAIN-CONTAINING PROTEIN"/>
    <property type="match status" value="1"/>
</dbReference>
<dbReference type="PANTHER" id="PTHR19963">
    <property type="entry name" value="CCHC-TYPE DOMAIN-CONTAINING PROTEIN"/>
    <property type="match status" value="1"/>
</dbReference>
<evidence type="ECO:0000313" key="2">
    <source>
        <dbReference type="Proteomes" id="UP001152795"/>
    </source>
</evidence>
<keyword evidence="2" id="KW-1185">Reference proteome</keyword>
<gene>
    <name evidence="1" type="ORF">PACLA_8A061488</name>
</gene>
<sequence>MSVEKATARVFDGRSSWEAYVTQFEIEAEINQWDGPDKAAFLGTSLRGPVLTVLCVHYTSLLAALESRFGNKRQSELHRMKLRNRVRRRDETLPELAEDIERLTRLAYPEAPIEVLETLTKDQFIDALNDNEMRLRVAQTRPTTLRAAL</sequence>
<organism evidence="1 2">
    <name type="scientific">Paramuricea clavata</name>
    <name type="common">Red gorgonian</name>
    <name type="synonym">Violescent sea-whip</name>
    <dbReference type="NCBI Taxonomy" id="317549"/>
    <lineage>
        <taxon>Eukaryota</taxon>
        <taxon>Metazoa</taxon>
        <taxon>Cnidaria</taxon>
        <taxon>Anthozoa</taxon>
        <taxon>Octocorallia</taxon>
        <taxon>Malacalcyonacea</taxon>
        <taxon>Plexauridae</taxon>
        <taxon>Paramuricea</taxon>
    </lineage>
</organism>
<name>A0A7D9LJV8_PARCT</name>
<accession>A0A7D9LJV8</accession>
<comment type="caution">
    <text evidence="1">The sequence shown here is derived from an EMBL/GenBank/DDBJ whole genome shotgun (WGS) entry which is preliminary data.</text>
</comment>
<proteinExistence type="predicted"/>
<dbReference type="AlphaFoldDB" id="A0A7D9LJV8"/>
<dbReference type="OrthoDB" id="5957375at2759"/>
<dbReference type="Proteomes" id="UP001152795">
    <property type="component" value="Unassembled WGS sequence"/>
</dbReference>
<reference evidence="1" key="1">
    <citation type="submission" date="2020-04" db="EMBL/GenBank/DDBJ databases">
        <authorList>
            <person name="Alioto T."/>
            <person name="Alioto T."/>
            <person name="Gomez Garrido J."/>
        </authorList>
    </citation>
    <scope>NUCLEOTIDE SEQUENCE</scope>
    <source>
        <strain evidence="1">A484AB</strain>
    </source>
</reference>
<evidence type="ECO:0000313" key="1">
    <source>
        <dbReference type="EMBL" id="CAB4034070.1"/>
    </source>
</evidence>